<sequence>MSESRMFVPKRICYTYVIANDYHYKLKGARSIMRVRSFRIAILMMAVALVLAACGTAANKPSHNNQPGNSNQQGAEATPGGDNAQTRMWTDGSGRQVEIPVHPQRIITTQYLPEMLALGVKPIAAPRHLLTNFASVRDRIGGIEDLGAVNELNVEKALELNPDLILTMEDNEELIDRLSKIAPTVVVTWNNKDAFDHLKDTADVLGLSGKADQWIADYKQKVAETKEKLAATVSPDETFGTVVIGGYKEGQLRVYADQNVGYTLFSALEFPMLDIVKSAWEKEKYPLGMDISMELLPQYAAADRLFVVQFDNDPDFLNQVLDSSLWKNLPAVKNNKVYVLENALWFPLDVLSLEQQLDDVVKLLIQ</sequence>
<feature type="domain" description="Fe/B12 periplasmic-binding" evidence="7">
    <location>
        <begin position="103"/>
        <end position="366"/>
    </location>
</feature>
<proteinExistence type="inferred from homology"/>
<keyword evidence="6" id="KW-0472">Membrane</keyword>
<keyword evidence="4" id="KW-0732">Signal</keyword>
<dbReference type="Pfam" id="PF01497">
    <property type="entry name" value="Peripla_BP_2"/>
    <property type="match status" value="1"/>
</dbReference>
<dbReference type="PROSITE" id="PS50983">
    <property type="entry name" value="FE_B12_PBP"/>
    <property type="match status" value="1"/>
</dbReference>
<keyword evidence="3" id="KW-0813">Transport</keyword>
<evidence type="ECO:0000256" key="3">
    <source>
        <dbReference type="ARBA" id="ARBA00022448"/>
    </source>
</evidence>
<comment type="similarity">
    <text evidence="2">Belongs to the bacterial solute-binding protein 8 family.</text>
</comment>
<gene>
    <name evidence="8" type="ORF">D3P09_11010</name>
</gene>
<dbReference type="GO" id="GO:1901678">
    <property type="term" value="P:iron coordination entity transport"/>
    <property type="evidence" value="ECO:0007669"/>
    <property type="project" value="UniProtKB-ARBA"/>
</dbReference>
<keyword evidence="6" id="KW-1133">Transmembrane helix</keyword>
<feature type="region of interest" description="Disordered" evidence="5">
    <location>
        <begin position="61"/>
        <end position="89"/>
    </location>
</feature>
<keyword evidence="9" id="KW-1185">Reference proteome</keyword>
<evidence type="ECO:0000256" key="6">
    <source>
        <dbReference type="SAM" id="Phobius"/>
    </source>
</evidence>
<dbReference type="GO" id="GO:0030288">
    <property type="term" value="C:outer membrane-bounded periplasmic space"/>
    <property type="evidence" value="ECO:0007669"/>
    <property type="project" value="TreeGrafter"/>
</dbReference>
<feature type="compositionally biased region" description="Polar residues" evidence="5">
    <location>
        <begin position="61"/>
        <end position="75"/>
    </location>
</feature>
<dbReference type="SUPFAM" id="SSF53807">
    <property type="entry name" value="Helical backbone' metal receptor"/>
    <property type="match status" value="1"/>
</dbReference>
<dbReference type="Gene3D" id="3.40.50.1980">
    <property type="entry name" value="Nitrogenase molybdenum iron protein domain"/>
    <property type="match status" value="2"/>
</dbReference>
<evidence type="ECO:0000313" key="9">
    <source>
        <dbReference type="Proteomes" id="UP000267798"/>
    </source>
</evidence>
<feature type="transmembrane region" description="Helical" evidence="6">
    <location>
        <begin position="40"/>
        <end position="58"/>
    </location>
</feature>
<reference evidence="8 9" key="1">
    <citation type="submission" date="2018-09" db="EMBL/GenBank/DDBJ databases">
        <title>Paenibacillus aracenensis nov. sp. isolated from a cave in southern Spain.</title>
        <authorList>
            <person name="Jurado V."/>
            <person name="Gutierrez-Patricio S."/>
            <person name="Gonzalez-Pimentel J.L."/>
            <person name="Miller A.Z."/>
            <person name="Laiz L."/>
            <person name="Saiz-Jimenez C."/>
        </authorList>
    </citation>
    <scope>NUCLEOTIDE SEQUENCE [LARGE SCALE GENOMIC DNA]</scope>
    <source>
        <strain evidence="8 9">JCM 19203</strain>
    </source>
</reference>
<dbReference type="InterPro" id="IPR051313">
    <property type="entry name" value="Bact_iron-sidero_bind"/>
</dbReference>
<evidence type="ECO:0000256" key="4">
    <source>
        <dbReference type="ARBA" id="ARBA00022729"/>
    </source>
</evidence>
<evidence type="ECO:0000256" key="2">
    <source>
        <dbReference type="ARBA" id="ARBA00008814"/>
    </source>
</evidence>
<evidence type="ECO:0000259" key="7">
    <source>
        <dbReference type="PROSITE" id="PS50983"/>
    </source>
</evidence>
<dbReference type="InterPro" id="IPR002491">
    <property type="entry name" value="ABC_transptr_periplasmic_BD"/>
</dbReference>
<name>A0A3A6PTA5_9BACL</name>
<keyword evidence="6" id="KW-0812">Transmembrane</keyword>
<evidence type="ECO:0000313" key="8">
    <source>
        <dbReference type="EMBL" id="RJX39911.1"/>
    </source>
</evidence>
<dbReference type="EMBL" id="QXQB01000002">
    <property type="protein sequence ID" value="RJX39911.1"/>
    <property type="molecule type" value="Genomic_DNA"/>
</dbReference>
<dbReference type="OrthoDB" id="2241086at2"/>
<dbReference type="PANTHER" id="PTHR30532:SF26">
    <property type="entry name" value="IRON(3+)-HYDROXAMATE-BINDING PROTEIN FHUD"/>
    <property type="match status" value="1"/>
</dbReference>
<evidence type="ECO:0000256" key="5">
    <source>
        <dbReference type="SAM" id="MobiDB-lite"/>
    </source>
</evidence>
<protein>
    <submittedName>
        <fullName evidence="8">Fe3+-hydroxamate ABC transporter substrate-binding protein</fullName>
    </submittedName>
</protein>
<comment type="caution">
    <text evidence="8">The sequence shown here is derived from an EMBL/GenBank/DDBJ whole genome shotgun (WGS) entry which is preliminary data.</text>
</comment>
<comment type="subcellular location">
    <subcellularLocation>
        <location evidence="1">Cell envelope</location>
    </subcellularLocation>
</comment>
<dbReference type="PANTHER" id="PTHR30532">
    <property type="entry name" value="IRON III DICITRATE-BINDING PERIPLASMIC PROTEIN"/>
    <property type="match status" value="1"/>
</dbReference>
<organism evidence="8 9">
    <name type="scientific">Paenibacillus pinisoli</name>
    <dbReference type="NCBI Taxonomy" id="1276110"/>
    <lineage>
        <taxon>Bacteria</taxon>
        <taxon>Bacillati</taxon>
        <taxon>Bacillota</taxon>
        <taxon>Bacilli</taxon>
        <taxon>Bacillales</taxon>
        <taxon>Paenibacillaceae</taxon>
        <taxon>Paenibacillus</taxon>
    </lineage>
</organism>
<evidence type="ECO:0000256" key="1">
    <source>
        <dbReference type="ARBA" id="ARBA00004196"/>
    </source>
</evidence>
<dbReference type="AlphaFoldDB" id="A0A3A6PTA5"/>
<accession>A0A3A6PTA5</accession>
<dbReference type="Proteomes" id="UP000267798">
    <property type="component" value="Unassembled WGS sequence"/>
</dbReference>